<proteinExistence type="predicted"/>
<feature type="region of interest" description="Disordered" evidence="1">
    <location>
        <begin position="434"/>
        <end position="479"/>
    </location>
</feature>
<dbReference type="InterPro" id="IPR027267">
    <property type="entry name" value="AH/BAR_dom_sf"/>
</dbReference>
<protein>
    <recommendedName>
        <fullName evidence="4">Eisosome component PIL1-domain-containing protein</fullName>
    </recommendedName>
</protein>
<gene>
    <name evidence="2" type="ORF">FIBSPDRAFT_781612</name>
</gene>
<feature type="compositionally biased region" description="Low complexity" evidence="1">
    <location>
        <begin position="329"/>
        <end position="338"/>
    </location>
</feature>
<dbReference type="GO" id="GO:0070941">
    <property type="term" value="P:eisosome assembly"/>
    <property type="evidence" value="ECO:0007669"/>
    <property type="project" value="TreeGrafter"/>
</dbReference>
<dbReference type="PANTHER" id="PTHR31962:SF6">
    <property type="entry name" value="EISOSOME COMPONENT PIL1-DOMAIN-CONTAINING PROTEIN"/>
    <property type="match status" value="1"/>
</dbReference>
<feature type="compositionally biased region" description="Polar residues" evidence="1">
    <location>
        <begin position="740"/>
        <end position="749"/>
    </location>
</feature>
<dbReference type="Proteomes" id="UP000076532">
    <property type="component" value="Unassembled WGS sequence"/>
</dbReference>
<dbReference type="Gene3D" id="1.20.1270.60">
    <property type="entry name" value="Arfaptin homology (AH) domain/BAR domain"/>
    <property type="match status" value="1"/>
</dbReference>
<evidence type="ECO:0000256" key="1">
    <source>
        <dbReference type="SAM" id="MobiDB-lite"/>
    </source>
</evidence>
<feature type="compositionally biased region" description="Polar residues" evidence="1">
    <location>
        <begin position="573"/>
        <end position="586"/>
    </location>
</feature>
<feature type="compositionally biased region" description="Pro residues" evidence="1">
    <location>
        <begin position="621"/>
        <end position="630"/>
    </location>
</feature>
<feature type="compositionally biased region" description="Basic and acidic residues" evidence="1">
    <location>
        <begin position="551"/>
        <end position="564"/>
    </location>
</feature>
<dbReference type="Pfam" id="PF13805">
    <property type="entry name" value="Pil1"/>
    <property type="match status" value="1"/>
</dbReference>
<feature type="region of interest" description="Disordered" evidence="1">
    <location>
        <begin position="498"/>
        <end position="867"/>
    </location>
</feature>
<feature type="compositionally biased region" description="Basic and acidic residues" evidence="1">
    <location>
        <begin position="526"/>
        <end position="538"/>
    </location>
</feature>
<feature type="compositionally biased region" description="Low complexity" evidence="1">
    <location>
        <begin position="631"/>
        <end position="653"/>
    </location>
</feature>
<feature type="compositionally biased region" description="Low complexity" evidence="1">
    <location>
        <begin position="443"/>
        <end position="459"/>
    </location>
</feature>
<feature type="compositionally biased region" description="Basic and acidic residues" evidence="1">
    <location>
        <begin position="123"/>
        <end position="138"/>
    </location>
</feature>
<name>A0A166Q6W5_9AGAM</name>
<feature type="region of interest" description="Disordered" evidence="1">
    <location>
        <begin position="386"/>
        <end position="421"/>
    </location>
</feature>
<sequence length="867" mass="91883">MFKNAASKIAHNTTLSVIGGNKDLKPLQDLITVEKSVLNSLQRLSLDLAKASEALRAWGAGEGDDLGDTLSASTAMLTHFSNALAQYAAHEQSIREHMKSIRSREEALDELKRRRKSVGAKADTAEKRLSKMSSEHKSLQVQTDTLQKLRDEMRALDSEIMSEEARLGDFKRTSTRAFMGLKFGGLQELCSKGTIAGDFGMQVIAEVPEDITQPGLPRNFYGGHGKTEWCAMEAQRHVSEVQFSGALDPSDLASTVAHGDYGPPSGTMMPTTSGYASHDSSMPGSPYPAAQPFNSAQTFATPLNRISQPQSWLKEPQSMDDFGVMPNASSSMGPSSSRQGGGPGIEPSSGRFATFPVKARDHGDAVPSLGLEGRNDSLDFSSQVELALRSSPSNPSFTSSSLNPNRASGYTGAPTVDESLPIYEPYGTEASSYAPLPTSVYRQGPPQSSQSSQPMQGNPWDDAVASHTVNNNLMPNPDVKHRYVADTSEDDSRLAYMSSGEDLGQGSSAGGGHVRYGGSANDVDEDTARGRSEEEASHNTESPVVEQGEGGYRDDLTPREETRELLAIPPSEANPSTDSLAASSRSYRVRVPSMEGGTDENALNAAAAREVSREMDALTFDPPPPPPPLAVPLEIPAPRSPIAPASNRSASPPEQLNPPTIASSFGSNGGGNSPYRTPMDSPQRSPKESPYRPMLTTGQLSNMSVNKGSSTSLASPMPPSTRTISAAAFKRPAPRMPSMDSGNSNSNTAIADISPLSFKKRPSVGAPRTASREPTSLSPRAANAGPPSSFAGPVPSSPVDGVHRRVPSSVPQNTFADEDDQFDYITAYVNNAGGSDEGPPPPPPARSASGGYGQGRFATVLNEGSLR</sequence>
<accession>A0A166Q6W5</accession>
<dbReference type="GO" id="GO:0006897">
    <property type="term" value="P:endocytosis"/>
    <property type="evidence" value="ECO:0007669"/>
    <property type="project" value="TreeGrafter"/>
</dbReference>
<evidence type="ECO:0008006" key="4">
    <source>
        <dbReference type="Google" id="ProtNLM"/>
    </source>
</evidence>
<dbReference type="PANTHER" id="PTHR31962">
    <property type="entry name" value="SPHINGOLIPID LONG CHAIN BASE-RESPONSIVE PROTEIN PIL1"/>
    <property type="match status" value="1"/>
</dbReference>
<evidence type="ECO:0000313" key="3">
    <source>
        <dbReference type="Proteomes" id="UP000076532"/>
    </source>
</evidence>
<feature type="region of interest" description="Disordered" evidence="1">
    <location>
        <begin position="316"/>
        <end position="352"/>
    </location>
</feature>
<dbReference type="EMBL" id="KV417512">
    <property type="protein sequence ID" value="KZP26823.1"/>
    <property type="molecule type" value="Genomic_DNA"/>
</dbReference>
<dbReference type="STRING" id="436010.A0A166Q6W5"/>
<dbReference type="OrthoDB" id="5599269at2759"/>
<dbReference type="InterPro" id="IPR028245">
    <property type="entry name" value="PIL1/LSP1"/>
</dbReference>
<dbReference type="AlphaFoldDB" id="A0A166Q6W5"/>
<reference evidence="2 3" key="1">
    <citation type="journal article" date="2016" name="Mol. Biol. Evol.">
        <title>Comparative Genomics of Early-Diverging Mushroom-Forming Fungi Provides Insights into the Origins of Lignocellulose Decay Capabilities.</title>
        <authorList>
            <person name="Nagy L.G."/>
            <person name="Riley R."/>
            <person name="Tritt A."/>
            <person name="Adam C."/>
            <person name="Daum C."/>
            <person name="Floudas D."/>
            <person name="Sun H."/>
            <person name="Yadav J.S."/>
            <person name="Pangilinan J."/>
            <person name="Larsson K.H."/>
            <person name="Matsuura K."/>
            <person name="Barry K."/>
            <person name="Labutti K."/>
            <person name="Kuo R."/>
            <person name="Ohm R.A."/>
            <person name="Bhattacharya S.S."/>
            <person name="Shirouzu T."/>
            <person name="Yoshinaga Y."/>
            <person name="Martin F.M."/>
            <person name="Grigoriev I.V."/>
            <person name="Hibbett D.S."/>
        </authorList>
    </citation>
    <scope>NUCLEOTIDE SEQUENCE [LARGE SCALE GENOMIC DNA]</scope>
    <source>
        <strain evidence="2 3">CBS 109695</strain>
    </source>
</reference>
<dbReference type="GO" id="GO:0005886">
    <property type="term" value="C:plasma membrane"/>
    <property type="evidence" value="ECO:0007669"/>
    <property type="project" value="TreeGrafter"/>
</dbReference>
<keyword evidence="3" id="KW-1185">Reference proteome</keyword>
<feature type="region of interest" description="Disordered" evidence="1">
    <location>
        <begin position="113"/>
        <end position="144"/>
    </location>
</feature>
<dbReference type="GO" id="GO:0036286">
    <property type="term" value="C:eisosome filament"/>
    <property type="evidence" value="ECO:0007669"/>
    <property type="project" value="TreeGrafter"/>
</dbReference>
<feature type="compositionally biased region" description="Polar residues" evidence="1">
    <location>
        <begin position="696"/>
        <end position="724"/>
    </location>
</feature>
<dbReference type="GO" id="GO:0008289">
    <property type="term" value="F:lipid binding"/>
    <property type="evidence" value="ECO:0007669"/>
    <property type="project" value="TreeGrafter"/>
</dbReference>
<feature type="compositionally biased region" description="Low complexity" evidence="1">
    <location>
        <begin position="390"/>
        <end position="405"/>
    </location>
</feature>
<organism evidence="2 3">
    <name type="scientific">Athelia psychrophila</name>
    <dbReference type="NCBI Taxonomy" id="1759441"/>
    <lineage>
        <taxon>Eukaryota</taxon>
        <taxon>Fungi</taxon>
        <taxon>Dikarya</taxon>
        <taxon>Basidiomycota</taxon>
        <taxon>Agaricomycotina</taxon>
        <taxon>Agaricomycetes</taxon>
        <taxon>Agaricomycetidae</taxon>
        <taxon>Atheliales</taxon>
        <taxon>Atheliaceae</taxon>
        <taxon>Athelia</taxon>
    </lineage>
</organism>
<evidence type="ECO:0000313" key="2">
    <source>
        <dbReference type="EMBL" id="KZP26823.1"/>
    </source>
</evidence>